<keyword evidence="1" id="KW-0547">Nucleotide-binding</keyword>
<keyword evidence="3" id="KW-0251">Elongation factor</keyword>
<dbReference type="GO" id="GO:0005525">
    <property type="term" value="F:GTP binding"/>
    <property type="evidence" value="ECO:0007669"/>
    <property type="project" value="UniProtKB-KW"/>
</dbReference>
<keyword evidence="3" id="KW-0648">Protein biosynthesis</keyword>
<evidence type="ECO:0000313" key="4">
    <source>
        <dbReference type="Proteomes" id="UP000299084"/>
    </source>
</evidence>
<dbReference type="Proteomes" id="UP000299084">
    <property type="component" value="Unassembled WGS sequence"/>
</dbReference>
<comment type="caution">
    <text evidence="3">The sequence shown here is derived from an EMBL/GenBank/DDBJ whole genome shotgun (WGS) entry which is preliminary data.</text>
</comment>
<dbReference type="InterPro" id="IPR027417">
    <property type="entry name" value="P-loop_NTPase"/>
</dbReference>
<evidence type="ECO:0000256" key="1">
    <source>
        <dbReference type="ARBA" id="ARBA00022741"/>
    </source>
</evidence>
<dbReference type="InterPro" id="IPR050100">
    <property type="entry name" value="TRAFAC_GTPase_members"/>
</dbReference>
<dbReference type="SUPFAM" id="SSF52540">
    <property type="entry name" value="P-loop containing nucleoside triphosphate hydrolases"/>
    <property type="match status" value="1"/>
</dbReference>
<reference evidence="3 4" key="1">
    <citation type="journal article" date="2019" name="Mol. Ecol. Resour.">
        <title>Improving Illumina assemblies with Hi-C and long reads: an example with the North African dromedary.</title>
        <authorList>
            <person name="Elbers J.P."/>
            <person name="Rogers M.F."/>
            <person name="Perelman P.L."/>
            <person name="Proskuryakova A.A."/>
            <person name="Serdyukova N.A."/>
            <person name="Johnson W.E."/>
            <person name="Horin P."/>
            <person name="Corander J."/>
            <person name="Murphy D."/>
            <person name="Burger P.A."/>
        </authorList>
    </citation>
    <scope>NUCLEOTIDE SEQUENCE [LARGE SCALE GENOMIC DNA]</scope>
    <source>
        <strain evidence="3">Drom800</strain>
        <tissue evidence="3">Blood</tissue>
    </source>
</reference>
<protein>
    <submittedName>
        <fullName evidence="3">Elongation factor 1-alpha</fullName>
    </submittedName>
</protein>
<dbReference type="PANTHER" id="PTHR23115">
    <property type="entry name" value="TRANSLATION FACTOR"/>
    <property type="match status" value="1"/>
</dbReference>
<dbReference type="Gene3D" id="3.40.50.300">
    <property type="entry name" value="P-loop containing nucleotide triphosphate hydrolases"/>
    <property type="match status" value="1"/>
</dbReference>
<sequence>MLLVYTLGVKPIIMAINRMDSTKPIYSAMCFHKITREVRAYIKKTGYNMPAVAFMFISGWRSPAPIHPGSRAGREKTDQCSGMKLEDNPKAMKSGIVPIVLGKAMFMKMFSVYPPLSYFAV</sequence>
<dbReference type="EMBL" id="JWIN03000001">
    <property type="protein sequence ID" value="KAB1284024.1"/>
    <property type="molecule type" value="Genomic_DNA"/>
</dbReference>
<name>A0A5N4EL71_CAMDR</name>
<evidence type="ECO:0000256" key="2">
    <source>
        <dbReference type="ARBA" id="ARBA00023134"/>
    </source>
</evidence>
<keyword evidence="2" id="KW-0342">GTP-binding</keyword>
<dbReference type="AlphaFoldDB" id="A0A5N4EL71"/>
<evidence type="ECO:0000313" key="3">
    <source>
        <dbReference type="EMBL" id="KAB1284024.1"/>
    </source>
</evidence>
<keyword evidence="4" id="KW-1185">Reference proteome</keyword>
<gene>
    <name evidence="3" type="ORF">Cadr_000000463</name>
</gene>
<organism evidence="3 4">
    <name type="scientific">Camelus dromedarius</name>
    <name type="common">Dromedary</name>
    <name type="synonym">Arabian camel</name>
    <dbReference type="NCBI Taxonomy" id="9838"/>
    <lineage>
        <taxon>Eukaryota</taxon>
        <taxon>Metazoa</taxon>
        <taxon>Chordata</taxon>
        <taxon>Craniata</taxon>
        <taxon>Vertebrata</taxon>
        <taxon>Euteleostomi</taxon>
        <taxon>Mammalia</taxon>
        <taxon>Eutheria</taxon>
        <taxon>Laurasiatheria</taxon>
        <taxon>Artiodactyla</taxon>
        <taxon>Tylopoda</taxon>
        <taxon>Camelidae</taxon>
        <taxon>Camelus</taxon>
    </lineage>
</organism>
<proteinExistence type="predicted"/>
<dbReference type="GO" id="GO:0003746">
    <property type="term" value="F:translation elongation factor activity"/>
    <property type="evidence" value="ECO:0007669"/>
    <property type="project" value="UniProtKB-KW"/>
</dbReference>
<accession>A0A5N4EL71</accession>